<evidence type="ECO:0000313" key="3">
    <source>
        <dbReference type="EMBL" id="OZJ05993.1"/>
    </source>
</evidence>
<proteinExistence type="predicted"/>
<dbReference type="Pfam" id="PF04185">
    <property type="entry name" value="Phosphoesterase"/>
    <property type="match status" value="1"/>
</dbReference>
<keyword evidence="2" id="KW-0732">Signal</keyword>
<name>A0A261Y5W6_9FUNG</name>
<keyword evidence="1" id="KW-0378">Hydrolase</keyword>
<dbReference type="Proteomes" id="UP000242875">
    <property type="component" value="Unassembled WGS sequence"/>
</dbReference>
<dbReference type="GO" id="GO:0042578">
    <property type="term" value="F:phosphoric ester hydrolase activity"/>
    <property type="evidence" value="ECO:0007669"/>
    <property type="project" value="UniProtKB-ARBA"/>
</dbReference>
<dbReference type="OrthoDB" id="5135119at2759"/>
<feature type="chain" id="PRO_5013125474" evidence="2">
    <location>
        <begin position="23"/>
        <end position="436"/>
    </location>
</feature>
<dbReference type="AlphaFoldDB" id="A0A261Y5W6"/>
<dbReference type="InterPro" id="IPR017850">
    <property type="entry name" value="Alkaline_phosphatase_core_sf"/>
</dbReference>
<dbReference type="InterPro" id="IPR007312">
    <property type="entry name" value="Phosphoesterase"/>
</dbReference>
<evidence type="ECO:0000256" key="1">
    <source>
        <dbReference type="ARBA" id="ARBA00022801"/>
    </source>
</evidence>
<protein>
    <submittedName>
        <fullName evidence="3">Uncharacterized protein</fullName>
    </submittedName>
</protein>
<evidence type="ECO:0000256" key="2">
    <source>
        <dbReference type="SAM" id="SignalP"/>
    </source>
</evidence>
<evidence type="ECO:0000313" key="4">
    <source>
        <dbReference type="Proteomes" id="UP000242875"/>
    </source>
</evidence>
<dbReference type="SUPFAM" id="SSF53649">
    <property type="entry name" value="Alkaline phosphatase-like"/>
    <property type="match status" value="1"/>
</dbReference>
<organism evidence="3 4">
    <name type="scientific">Bifiguratus adelaidae</name>
    <dbReference type="NCBI Taxonomy" id="1938954"/>
    <lineage>
        <taxon>Eukaryota</taxon>
        <taxon>Fungi</taxon>
        <taxon>Fungi incertae sedis</taxon>
        <taxon>Mucoromycota</taxon>
        <taxon>Mucoromycotina</taxon>
        <taxon>Endogonomycetes</taxon>
        <taxon>Endogonales</taxon>
        <taxon>Endogonales incertae sedis</taxon>
        <taxon>Bifiguratus</taxon>
    </lineage>
</organism>
<reference evidence="3 4" key="1">
    <citation type="journal article" date="2017" name="Mycologia">
        <title>Bifiguratus adelaidae, gen. et sp. nov., a new member of Mucoromycotina in endophytic and soil-dwelling habitats.</title>
        <authorList>
            <person name="Torres-Cruz T.J."/>
            <person name="Billingsley Tobias T.L."/>
            <person name="Almatruk M."/>
            <person name="Hesse C."/>
            <person name="Kuske C.R."/>
            <person name="Desiro A."/>
            <person name="Benucci G.M."/>
            <person name="Bonito G."/>
            <person name="Stajich J.E."/>
            <person name="Dunlap C."/>
            <person name="Arnold A.E."/>
            <person name="Porras-Alfaro A."/>
        </authorList>
    </citation>
    <scope>NUCLEOTIDE SEQUENCE [LARGE SCALE GENOMIC DNA]</scope>
    <source>
        <strain evidence="3 4">AZ0501</strain>
    </source>
</reference>
<dbReference type="PANTHER" id="PTHR31956">
    <property type="entry name" value="NON-SPECIFIC PHOSPHOLIPASE C4-RELATED"/>
    <property type="match status" value="1"/>
</dbReference>
<comment type="caution">
    <text evidence="3">The sequence shown here is derived from an EMBL/GenBank/DDBJ whole genome shotgun (WGS) entry which is preliminary data.</text>
</comment>
<gene>
    <name evidence="3" type="ORF">BZG36_01157</name>
</gene>
<feature type="signal peptide" evidence="2">
    <location>
        <begin position="1"/>
        <end position="22"/>
    </location>
</feature>
<dbReference type="EMBL" id="MVBO01000007">
    <property type="protein sequence ID" value="OZJ05993.1"/>
    <property type="molecule type" value="Genomic_DNA"/>
</dbReference>
<dbReference type="Gene3D" id="3.40.720.10">
    <property type="entry name" value="Alkaline Phosphatase, subunit A"/>
    <property type="match status" value="2"/>
</dbReference>
<dbReference type="GO" id="GO:0009395">
    <property type="term" value="P:phospholipid catabolic process"/>
    <property type="evidence" value="ECO:0007669"/>
    <property type="project" value="TreeGrafter"/>
</dbReference>
<sequence>MKGFTFISAAVLAVATVPFSQAAPNYHGHGGNQWDNVRSKIKNVVVVMLEIDNLRNIQYCNYENATITSSTKYCANPKANNIVKQDPDHGIPGVSYQIYSTFHPTNSSKGNMGGFVDRQARIYGNGDPQAALDAYSPEHLPVFNQLAQEFALFDRYFASVPGPTNPNRAYHTSGTSAGVGSNDNTFSDFTNLVPGYNRTSIFELLSKHGKTWKNYYEGYYVDGLFYNWVQTKAPEQLVPASQFYLDAAEGKLPQFSYYNPECCILTSGHPPTPLTNTETLVKSMYEAIRNGPQWEETLLLINFDEHGGFADHVVPPPAPNPDGLTYTATAPDGKNFTFGFDRLGVRVPMIAISPWIERSLVVSEGTKPEAGSAFEHSSVLSFLENLFEMPHLTKRTAWAETFEGIIGTKLRNDAPKKLVRPVSAWGPTHIVGNLNV</sequence>
<dbReference type="PANTHER" id="PTHR31956:SF1">
    <property type="entry name" value="NON-SPECIFIC PHOSPHOLIPASE C1"/>
    <property type="match status" value="1"/>
</dbReference>
<keyword evidence="4" id="KW-1185">Reference proteome</keyword>
<accession>A0A261Y5W6</accession>